<organism evidence="1">
    <name type="scientific">freshwater metagenome</name>
    <dbReference type="NCBI Taxonomy" id="449393"/>
    <lineage>
        <taxon>unclassified sequences</taxon>
        <taxon>metagenomes</taxon>
        <taxon>ecological metagenomes</taxon>
    </lineage>
</organism>
<dbReference type="AlphaFoldDB" id="A0A6J6CWS4"/>
<accession>A0A6J6CWS4</accession>
<proteinExistence type="predicted"/>
<reference evidence="1" key="1">
    <citation type="submission" date="2020-05" db="EMBL/GenBank/DDBJ databases">
        <authorList>
            <person name="Chiriac C."/>
            <person name="Salcher M."/>
            <person name="Ghai R."/>
            <person name="Kavagutti S V."/>
        </authorList>
    </citation>
    <scope>NUCLEOTIDE SEQUENCE</scope>
</reference>
<protein>
    <submittedName>
        <fullName evidence="1">Unannotated protein</fullName>
    </submittedName>
</protein>
<name>A0A6J6CWS4_9ZZZZ</name>
<dbReference type="EMBL" id="CAEZSF010000268">
    <property type="protein sequence ID" value="CAB4556041.1"/>
    <property type="molecule type" value="Genomic_DNA"/>
</dbReference>
<evidence type="ECO:0000313" key="1">
    <source>
        <dbReference type="EMBL" id="CAB4556041.1"/>
    </source>
</evidence>
<sequence length="37" mass="3948">MVLAFVNPLNAIQWAAPCMNGALGRRLIPPVNACLVI</sequence>
<gene>
    <name evidence="1" type="ORF">UFOPK1358_01922</name>
</gene>